<keyword evidence="3" id="KW-1185">Reference proteome</keyword>
<organism evidence="2 3">
    <name type="scientific">Carnegiea gigantea</name>
    <dbReference type="NCBI Taxonomy" id="171969"/>
    <lineage>
        <taxon>Eukaryota</taxon>
        <taxon>Viridiplantae</taxon>
        <taxon>Streptophyta</taxon>
        <taxon>Embryophyta</taxon>
        <taxon>Tracheophyta</taxon>
        <taxon>Spermatophyta</taxon>
        <taxon>Magnoliopsida</taxon>
        <taxon>eudicotyledons</taxon>
        <taxon>Gunneridae</taxon>
        <taxon>Pentapetalae</taxon>
        <taxon>Caryophyllales</taxon>
        <taxon>Cactineae</taxon>
        <taxon>Cactaceae</taxon>
        <taxon>Cactoideae</taxon>
        <taxon>Echinocereeae</taxon>
        <taxon>Carnegiea</taxon>
    </lineage>
</organism>
<feature type="region of interest" description="Disordered" evidence="1">
    <location>
        <begin position="219"/>
        <end position="267"/>
    </location>
</feature>
<evidence type="ECO:0000313" key="3">
    <source>
        <dbReference type="Proteomes" id="UP001153076"/>
    </source>
</evidence>
<dbReference type="PANTHER" id="PTHR31973">
    <property type="entry name" value="POLYPROTEIN, PUTATIVE-RELATED"/>
    <property type="match status" value="1"/>
</dbReference>
<sequence length="280" mass="32614">MADCDWRVHCRRLLDGVTWQVKSLKGTHTCPKLQHNRRAFCSWVASELLIFFKENPTMDYLTMQNSIVERHGIAVPTHVRQRAKELLKEWVEGSIGNLMQDCLSAKLHLLFLTACNAYTKHAYKQTMDAIKRESKKAYEWLVDEPIEHWARFTFDSEVKCPDNTTNFVESFNGKIKKYRRKPMFTMLEAVRRKFVQTITNRAKLANQWKGKILKGIDKPSYKEKRGKRKVGRPRKEAPPSKKLKTIGQPSSSQSASQTSTTMKRKLRKRALREIAVICEQ</sequence>
<evidence type="ECO:0000313" key="2">
    <source>
        <dbReference type="EMBL" id="KAJ8448500.1"/>
    </source>
</evidence>
<reference evidence="2" key="1">
    <citation type="submission" date="2022-04" db="EMBL/GenBank/DDBJ databases">
        <title>Carnegiea gigantea Genome sequencing and assembly v2.</title>
        <authorList>
            <person name="Copetti D."/>
            <person name="Sanderson M.J."/>
            <person name="Burquez A."/>
            <person name="Wojciechowski M.F."/>
        </authorList>
    </citation>
    <scope>NUCLEOTIDE SEQUENCE</scope>
    <source>
        <strain evidence="2">SGP5-SGP5p</strain>
        <tissue evidence="2">Aerial part</tissue>
    </source>
</reference>
<accession>A0A9Q1QQD5</accession>
<dbReference type="OrthoDB" id="1098875at2759"/>
<protein>
    <recommendedName>
        <fullName evidence="4">Transposase</fullName>
    </recommendedName>
</protein>
<evidence type="ECO:0000256" key="1">
    <source>
        <dbReference type="SAM" id="MobiDB-lite"/>
    </source>
</evidence>
<dbReference type="PANTHER" id="PTHR31973:SF187">
    <property type="entry name" value="MUTATOR TRANSPOSASE MUDRA PROTEIN"/>
    <property type="match status" value="1"/>
</dbReference>
<dbReference type="AlphaFoldDB" id="A0A9Q1QQD5"/>
<feature type="compositionally biased region" description="Low complexity" evidence="1">
    <location>
        <begin position="248"/>
        <end position="261"/>
    </location>
</feature>
<proteinExistence type="predicted"/>
<gene>
    <name evidence="2" type="ORF">Cgig2_012144</name>
</gene>
<dbReference type="EMBL" id="JAKOGI010000029">
    <property type="protein sequence ID" value="KAJ8448500.1"/>
    <property type="molecule type" value="Genomic_DNA"/>
</dbReference>
<evidence type="ECO:0008006" key="4">
    <source>
        <dbReference type="Google" id="ProtNLM"/>
    </source>
</evidence>
<comment type="caution">
    <text evidence="2">The sequence shown here is derived from an EMBL/GenBank/DDBJ whole genome shotgun (WGS) entry which is preliminary data.</text>
</comment>
<name>A0A9Q1QQD5_9CARY</name>
<dbReference type="Proteomes" id="UP001153076">
    <property type="component" value="Unassembled WGS sequence"/>
</dbReference>